<dbReference type="PANTHER" id="PTHR42767:SF1">
    <property type="entry name" value="ENDO-BETA-1,6-GALACTANASE-LIKE DOMAIN-CONTAINING PROTEIN"/>
    <property type="match status" value="1"/>
</dbReference>
<dbReference type="Gene3D" id="3.20.20.80">
    <property type="entry name" value="Glycosidases"/>
    <property type="match status" value="1"/>
</dbReference>
<dbReference type="PANTHER" id="PTHR42767">
    <property type="entry name" value="ENDO-BETA-1,6-GALACTANASE"/>
    <property type="match status" value="1"/>
</dbReference>
<dbReference type="InterPro" id="IPR039743">
    <property type="entry name" value="6GAL/EXGAL"/>
</dbReference>
<organism evidence="1 2">
    <name type="scientific">Fusarium oxysporum (strain Fo5176)</name>
    <name type="common">Fusarium vascular wilt</name>
    <dbReference type="NCBI Taxonomy" id="660025"/>
    <lineage>
        <taxon>Eukaryota</taxon>
        <taxon>Fungi</taxon>
        <taxon>Dikarya</taxon>
        <taxon>Ascomycota</taxon>
        <taxon>Pezizomycotina</taxon>
        <taxon>Sordariomycetes</taxon>
        <taxon>Hypocreomycetidae</taxon>
        <taxon>Hypocreales</taxon>
        <taxon>Nectriaceae</taxon>
        <taxon>Fusarium</taxon>
        <taxon>Fusarium oxysporum species complex</taxon>
    </lineage>
</organism>
<dbReference type="EnsemblFungi" id="FOXG_17562T0">
    <property type="protein sequence ID" value="FOXG_17562P0"/>
    <property type="gene ID" value="FOXG_17562"/>
</dbReference>
<name>A0A0C4DJB2_FUSOF</name>
<evidence type="ECO:0000313" key="1">
    <source>
        <dbReference type="EnsemblFungi" id="FOXG_17562P0"/>
    </source>
</evidence>
<sequence>MHCRHLFSLALAAVSIHVSVADKSSTVDPTSNWGTWEGWGVSLAWWAKAFGDRDDLATLFFSADSETLNGQNLPGLWFNIVRYNAGAGSSNSIDGSQMVVSPNILPSRQMDGFWIDWASSNTSSSSWDWAVDKNQRSMLLKALDRGATIFELFSNSPMWWMCKNHNPSGSDGGTTDNLQSWNYDQHAVYLASIAKYAHDNWGINFNSVEALNEPSTNYWKSNGTQEGCHFEVATQGIIIKNMRDELDKHGLEAIAVSASDETSYDDAVATWKSLSSDAKAKVNRINVHGYQGGGGRRDELYSLAKGAGKQLWNSEYGDGDGSGKGLYQNLLLDLKWLHPTAWVYWQAVDIQGWGLIVGDNDKKTLGSATQKYFVLAQFTRHIRPGMQILSASDVDSIAAYDAENKKLVIVAANWGNAQYLNFDLSMFNSPGQDGSLVPRWSTHTGGGESYVNHQDTFLKGKRFWSWFESGTVQTFEVSNVSL</sequence>
<dbReference type="InterPro" id="IPR017853">
    <property type="entry name" value="GH"/>
</dbReference>
<dbReference type="VEuPathDB" id="FungiDB:FOXG_17562"/>
<dbReference type="GO" id="GO:0004553">
    <property type="term" value="F:hydrolase activity, hydrolyzing O-glycosyl compounds"/>
    <property type="evidence" value="ECO:0007669"/>
    <property type="project" value="InterPro"/>
</dbReference>
<dbReference type="SUPFAM" id="SSF51445">
    <property type="entry name" value="(Trans)glycosidases"/>
    <property type="match status" value="1"/>
</dbReference>
<reference evidence="1" key="2">
    <citation type="submission" date="2025-08" db="UniProtKB">
        <authorList>
            <consortium name="EnsemblFungi"/>
        </authorList>
    </citation>
    <scope>IDENTIFICATION</scope>
    <source>
        <strain evidence="1">4287 / CBS 123668 / FGSC 9935 / NRRL 34936</strain>
    </source>
</reference>
<evidence type="ECO:0000313" key="2">
    <source>
        <dbReference type="Proteomes" id="UP000002489"/>
    </source>
</evidence>
<reference evidence="2" key="1">
    <citation type="journal article" date="2012" name="Mol. Plant Microbe Interact.">
        <title>A highly conserved effector in Fusarium oxysporum is required for full virulence on Arabidopsis.</title>
        <authorList>
            <person name="Thatcher L.F."/>
            <person name="Gardiner D.M."/>
            <person name="Kazan K."/>
            <person name="Manners J."/>
        </authorList>
    </citation>
    <scope>NUCLEOTIDE SEQUENCE [LARGE SCALE GENOMIC DNA]</scope>
    <source>
        <strain evidence="2">Fo5176</strain>
    </source>
</reference>
<proteinExistence type="predicted"/>
<gene>
    <name evidence="1" type="primary">28958310</name>
</gene>
<dbReference type="AlphaFoldDB" id="A0A0C4DJB2"/>
<accession>A0A0C4DJB2</accession>
<dbReference type="STRING" id="426428.A0A0C4DJB2"/>
<dbReference type="Proteomes" id="UP000002489">
    <property type="component" value="Unassembled WGS sequence"/>
</dbReference>
<protein>
    <submittedName>
        <fullName evidence="1">Uncharacterized protein</fullName>
    </submittedName>
</protein>